<name>A0ABS5WV20_9RHOB</name>
<keyword evidence="2" id="KW-1185">Reference proteome</keyword>
<accession>A0ABS5WV20</accession>
<comment type="caution">
    <text evidence="1">The sequence shown here is derived from an EMBL/GenBank/DDBJ whole genome shotgun (WGS) entry which is preliminary data.</text>
</comment>
<dbReference type="Proteomes" id="UP000763802">
    <property type="component" value="Unassembled WGS sequence"/>
</dbReference>
<organism evidence="1 2">
    <name type="scientific">Falsiruegeria litorea</name>
    <dbReference type="NCBI Taxonomy" id="1280831"/>
    <lineage>
        <taxon>Bacteria</taxon>
        <taxon>Pseudomonadati</taxon>
        <taxon>Pseudomonadota</taxon>
        <taxon>Alphaproteobacteria</taxon>
        <taxon>Rhodobacterales</taxon>
        <taxon>Roseobacteraceae</taxon>
        <taxon>Falsiruegeria</taxon>
    </lineage>
</organism>
<proteinExistence type="predicted"/>
<protein>
    <recommendedName>
        <fullName evidence="3">CGNR zinc finger domain-containing protein</fullName>
    </recommendedName>
</protein>
<dbReference type="RefSeq" id="WP_215194111.1">
    <property type="nucleotide sequence ID" value="NZ_JAHHDY010000018.1"/>
</dbReference>
<gene>
    <name evidence="1" type="ORF">KL867_17655</name>
</gene>
<evidence type="ECO:0000313" key="1">
    <source>
        <dbReference type="EMBL" id="MBT3142898.1"/>
    </source>
</evidence>
<reference evidence="1 2" key="1">
    <citation type="submission" date="2021-05" db="EMBL/GenBank/DDBJ databases">
        <title>Draft genomes of marine bacteria isolated from model chitin particles.</title>
        <authorList>
            <person name="Datta M.S."/>
            <person name="Schwartzman J.A."/>
            <person name="Cordero O."/>
        </authorList>
    </citation>
    <scope>NUCLEOTIDE SEQUENCE [LARGE SCALE GENOMIC DNA]</scope>
    <source>
        <strain evidence="1 2">4E07</strain>
    </source>
</reference>
<dbReference type="EMBL" id="JAHHDY010000018">
    <property type="protein sequence ID" value="MBT3142898.1"/>
    <property type="molecule type" value="Genomic_DNA"/>
</dbReference>
<evidence type="ECO:0008006" key="3">
    <source>
        <dbReference type="Google" id="ProtNLM"/>
    </source>
</evidence>
<evidence type="ECO:0000313" key="2">
    <source>
        <dbReference type="Proteomes" id="UP000763802"/>
    </source>
</evidence>
<sequence>MGMQGQVLCANAPAAHFDAEPFHVIAESELAAQPLVAVGVCLDPFCSAQFVPSRPWQRYCSAACRKRDEAEFRRIGQKAAPALLAWQMGRYARPGPLADLSRVGRNYYSRLAADWLRDRRARSSQNGRVVDIKSFQDGKATE</sequence>